<gene>
    <name evidence="7" type="ORF">RRG08_045627</name>
</gene>
<dbReference type="InterPro" id="IPR002759">
    <property type="entry name" value="Pop5/Rpp14/Rnp2-like"/>
</dbReference>
<reference evidence="7" key="1">
    <citation type="journal article" date="2023" name="G3 (Bethesda)">
        <title>A reference genome for the long-term kleptoplast-retaining sea slug Elysia crispata morphotype clarki.</title>
        <authorList>
            <person name="Eastman K.E."/>
            <person name="Pendleton A.L."/>
            <person name="Shaikh M.A."/>
            <person name="Suttiyut T."/>
            <person name="Ogas R."/>
            <person name="Tomko P."/>
            <person name="Gavelis G."/>
            <person name="Widhalm J.R."/>
            <person name="Wisecaver J.H."/>
        </authorList>
    </citation>
    <scope>NUCLEOTIDE SEQUENCE</scope>
    <source>
        <strain evidence="7">ECLA1</strain>
    </source>
</reference>
<comment type="function">
    <text evidence="6">Component of ribonuclease P, a protein complex that generates mature tRNA molecules by cleaving their 5'-ends.</text>
</comment>
<dbReference type="InterPro" id="IPR038085">
    <property type="entry name" value="Rnp2-like_sf"/>
</dbReference>
<keyword evidence="4 6" id="KW-0539">Nucleus</keyword>
<evidence type="ECO:0000256" key="3">
    <source>
        <dbReference type="ARBA" id="ARBA00022694"/>
    </source>
</evidence>
<evidence type="ECO:0000256" key="5">
    <source>
        <dbReference type="ARBA" id="ARBA00044198"/>
    </source>
</evidence>
<name>A0AAE1ADT1_9GAST</name>
<evidence type="ECO:0000313" key="7">
    <source>
        <dbReference type="EMBL" id="KAK3785406.1"/>
    </source>
</evidence>
<dbReference type="GO" id="GO:0001682">
    <property type="term" value="P:tRNA 5'-leader removal"/>
    <property type="evidence" value="ECO:0007669"/>
    <property type="project" value="InterPro"/>
</dbReference>
<dbReference type="AlphaFoldDB" id="A0AAE1ADT1"/>
<dbReference type="GO" id="GO:0030677">
    <property type="term" value="C:ribonuclease P complex"/>
    <property type="evidence" value="ECO:0007669"/>
    <property type="project" value="InterPro"/>
</dbReference>
<comment type="similarity">
    <text evidence="1 6">Belongs to the eukaryotic/archaeal RNase P protein component 2 family.</text>
</comment>
<accession>A0AAE1ADT1</accession>
<evidence type="ECO:0000256" key="1">
    <source>
        <dbReference type="ARBA" id="ARBA00010800"/>
    </source>
</evidence>
<dbReference type="InterPro" id="IPR016819">
    <property type="entry name" value="RNase_P/MRP_POP5"/>
</dbReference>
<keyword evidence="2" id="KW-0698">rRNA processing</keyword>
<evidence type="ECO:0000256" key="4">
    <source>
        <dbReference type="ARBA" id="ARBA00023242"/>
    </source>
</evidence>
<evidence type="ECO:0000256" key="6">
    <source>
        <dbReference type="PIRNR" id="PIRNR023803"/>
    </source>
</evidence>
<keyword evidence="8" id="KW-1185">Reference proteome</keyword>
<dbReference type="EMBL" id="JAWDGP010002132">
    <property type="protein sequence ID" value="KAK3785406.1"/>
    <property type="molecule type" value="Genomic_DNA"/>
</dbReference>
<sequence>MVRFKNRYAVCELVFSKMPQSAPLVETYQVYQAVKQSLLESHGDYGLAALQSSLNVKYLNIKTKIAIIRGERRHFDMVTSSLVFITKAAGTDVVFKTLHVGGSIRSCQKFLIGYHRKNLTKLFPECKTLEEKSEVMKSIMSACDSLEHGHKQMTNQTDSSAAYSALSMLQQGEDEMEDS</sequence>
<organism evidence="7 8">
    <name type="scientific">Elysia crispata</name>
    <name type="common">lettuce slug</name>
    <dbReference type="NCBI Taxonomy" id="231223"/>
    <lineage>
        <taxon>Eukaryota</taxon>
        <taxon>Metazoa</taxon>
        <taxon>Spiralia</taxon>
        <taxon>Lophotrochozoa</taxon>
        <taxon>Mollusca</taxon>
        <taxon>Gastropoda</taxon>
        <taxon>Heterobranchia</taxon>
        <taxon>Euthyneura</taxon>
        <taxon>Panpulmonata</taxon>
        <taxon>Sacoglossa</taxon>
        <taxon>Placobranchoidea</taxon>
        <taxon>Plakobranchidae</taxon>
        <taxon>Elysia</taxon>
    </lineage>
</organism>
<dbReference type="GO" id="GO:0006364">
    <property type="term" value="P:rRNA processing"/>
    <property type="evidence" value="ECO:0007669"/>
    <property type="project" value="UniProtKB-KW"/>
</dbReference>
<dbReference type="PANTHER" id="PTHR48414:SF1">
    <property type="entry name" value="POP5 HOMOLOG, RIBONUCLEASE P_MRP SUBUNIT"/>
    <property type="match status" value="1"/>
</dbReference>
<dbReference type="PANTHER" id="PTHR48414">
    <property type="entry name" value="POP5 HOMOLOG, RIBONUCLEASE P_MRP SUBUNIT"/>
    <property type="match status" value="1"/>
</dbReference>
<protein>
    <recommendedName>
        <fullName evidence="5 6">Ribonuclease P/MRP protein subunit POP5</fullName>
    </recommendedName>
</protein>
<dbReference type="GO" id="GO:0005730">
    <property type="term" value="C:nucleolus"/>
    <property type="evidence" value="ECO:0007669"/>
    <property type="project" value="UniProtKB-SubCell"/>
</dbReference>
<evidence type="ECO:0000313" key="8">
    <source>
        <dbReference type="Proteomes" id="UP001283361"/>
    </source>
</evidence>
<dbReference type="Proteomes" id="UP001283361">
    <property type="component" value="Unassembled WGS sequence"/>
</dbReference>
<comment type="caution">
    <text evidence="7">The sequence shown here is derived from an EMBL/GenBank/DDBJ whole genome shotgun (WGS) entry which is preliminary data.</text>
</comment>
<dbReference type="SUPFAM" id="SSF160350">
    <property type="entry name" value="Rnp2-like"/>
    <property type="match status" value="1"/>
</dbReference>
<evidence type="ECO:0000256" key="2">
    <source>
        <dbReference type="ARBA" id="ARBA00022552"/>
    </source>
</evidence>
<dbReference type="Gene3D" id="3.30.70.3250">
    <property type="entry name" value="Ribonuclease P, Pop5 subunit"/>
    <property type="match status" value="1"/>
</dbReference>
<dbReference type="Pfam" id="PF01900">
    <property type="entry name" value="RNase_P_Rpp14"/>
    <property type="match status" value="1"/>
</dbReference>
<dbReference type="GO" id="GO:0033204">
    <property type="term" value="F:ribonuclease P RNA binding"/>
    <property type="evidence" value="ECO:0007669"/>
    <property type="project" value="InterPro"/>
</dbReference>
<comment type="subcellular location">
    <subcellularLocation>
        <location evidence="6">Nucleus</location>
        <location evidence="6">Nucleolus</location>
    </subcellularLocation>
</comment>
<proteinExistence type="inferred from homology"/>
<dbReference type="PIRSF" id="PIRSF023803">
    <property type="entry name" value="Ribonuclease_P_prd"/>
    <property type="match status" value="1"/>
</dbReference>
<keyword evidence="3 6" id="KW-0819">tRNA processing</keyword>